<keyword evidence="3" id="KW-1185">Reference proteome</keyword>
<reference evidence="3 4" key="1">
    <citation type="submission" date="2019-11" db="EMBL/GenBank/DDBJ databases">
        <authorList>
            <person name="Cho J.-C."/>
        </authorList>
    </citation>
    <scope>NUCLEOTIDE SEQUENCE [LARGE SCALE GENOMIC DNA]</scope>
    <source>
        <strain evidence="2 3">JH1073</strain>
        <strain evidence="1 4">JH702</strain>
    </source>
</reference>
<reference evidence="2" key="2">
    <citation type="journal article" date="2023" name="Nat. Commun.">
        <title>Cultivation of marine bacteria of the SAR202 clade.</title>
        <authorList>
            <person name="Lim Y."/>
            <person name="Seo J.H."/>
            <person name="Giovannoni S.J."/>
            <person name="Kang I."/>
            <person name="Cho J.C."/>
        </authorList>
    </citation>
    <scope>NUCLEOTIDE SEQUENCE</scope>
    <source>
        <strain evidence="2">JH1073</strain>
    </source>
</reference>
<evidence type="ECO:0000313" key="1">
    <source>
        <dbReference type="EMBL" id="MDG0867303.1"/>
    </source>
</evidence>
<dbReference type="AlphaFoldDB" id="A0AAJ5ZLA6"/>
<dbReference type="EMBL" id="CP046147">
    <property type="protein sequence ID" value="WFG40308.1"/>
    <property type="molecule type" value="Genomic_DNA"/>
</dbReference>
<accession>A0AAJ5ZLA6</accession>
<name>A0AAJ5ZLA6_9CHLR</name>
<gene>
    <name evidence="1" type="ORF">GKO46_09500</name>
    <name evidence="2" type="ORF">GKO48_12040</name>
</gene>
<dbReference type="RefSeq" id="WP_342825538.1">
    <property type="nucleotide sequence ID" value="NZ_CP046146.1"/>
</dbReference>
<dbReference type="Proteomes" id="UP001321249">
    <property type="component" value="Unassembled WGS sequence"/>
</dbReference>
<evidence type="ECO:0000313" key="4">
    <source>
        <dbReference type="Proteomes" id="UP001321249"/>
    </source>
</evidence>
<protein>
    <submittedName>
        <fullName evidence="2">Uncharacterized protein</fullName>
    </submittedName>
</protein>
<sequence>MTRTLTELSSDEREIVVATVHKEAEASGWSQLSNSRKSALYSAWESQFNLSHATLKDGIMKGFDAAQGIPKKAEAEIQEEVTRIFRLAGINAIEQAQMWTGKERADLLVGYSAKFPTHVIEIERADSWSEGLRQALWYQAAIFKAERRHVLPVLILFGNTSAERFEQIVATCDHNHVTLSSHRLEIDGQLENDYSLGALLNGPPAE</sequence>
<evidence type="ECO:0000313" key="3">
    <source>
        <dbReference type="Proteomes" id="UP001219901"/>
    </source>
</evidence>
<reference evidence="3" key="3">
    <citation type="submission" date="2023-06" db="EMBL/GenBank/DDBJ databases">
        <title>Pangenomics reveal diversification of enzyme families and niche specialization in globally abundant SAR202 bacteria.</title>
        <authorList>
            <person name="Saw J.H.W."/>
        </authorList>
    </citation>
    <scope>NUCLEOTIDE SEQUENCE [LARGE SCALE GENOMIC DNA]</scope>
    <source>
        <strain evidence="3">JH1073</strain>
    </source>
</reference>
<proteinExistence type="predicted"/>
<dbReference type="Proteomes" id="UP001219901">
    <property type="component" value="Chromosome"/>
</dbReference>
<organism evidence="2 3">
    <name type="scientific">Candidatus Lucifugimonas marina</name>
    <dbReference type="NCBI Taxonomy" id="3038979"/>
    <lineage>
        <taxon>Bacteria</taxon>
        <taxon>Bacillati</taxon>
        <taxon>Chloroflexota</taxon>
        <taxon>Dehalococcoidia</taxon>
        <taxon>SAR202 cluster</taxon>
        <taxon>Candidatus Lucifugimonadales</taxon>
        <taxon>Candidatus Lucifugimonadaceae</taxon>
        <taxon>Candidatus Lucifugimonas</taxon>
    </lineage>
</organism>
<dbReference type="EMBL" id="WMBE01000003">
    <property type="protein sequence ID" value="MDG0867303.1"/>
    <property type="molecule type" value="Genomic_DNA"/>
</dbReference>
<evidence type="ECO:0000313" key="2">
    <source>
        <dbReference type="EMBL" id="WFG40308.1"/>
    </source>
</evidence>